<evidence type="ECO:0000313" key="13">
    <source>
        <dbReference type="EMBL" id="AOY88213.1"/>
    </source>
</evidence>
<dbReference type="PANTHER" id="PTHR30525:SF0">
    <property type="entry name" value="1-DEOXY-D-XYLULOSE 5-PHOSPHATE REDUCTOISOMERASE, CHLOROPLASTIC"/>
    <property type="match status" value="1"/>
</dbReference>
<feature type="binding site" evidence="9">
    <location>
        <position position="152"/>
    </location>
    <ligand>
        <name>1-deoxy-D-xylulose 5-phosphate</name>
        <dbReference type="ChEBI" id="CHEBI:57792"/>
    </ligand>
</feature>
<feature type="binding site" evidence="9">
    <location>
        <position position="227"/>
    </location>
    <ligand>
        <name>Mn(2+)</name>
        <dbReference type="ChEBI" id="CHEBI:29035"/>
    </ligand>
</feature>
<dbReference type="OrthoDB" id="9806546at2"/>
<comment type="function">
    <text evidence="9">Catalyzes the NADPH-dependent rearrangement and reduction of 1-deoxy-D-xylulose-5-phosphate (DXP) to 2-C-methyl-D-erythritol 4-phosphate (MEP).</text>
</comment>
<keyword evidence="4 9" id="KW-0521">NADP</keyword>
<dbReference type="InterPro" id="IPR003821">
    <property type="entry name" value="DXP_reductoisomerase"/>
</dbReference>
<keyword evidence="7 9" id="KW-0414">Isoprene biosynthesis</keyword>
<dbReference type="InterPro" id="IPR036169">
    <property type="entry name" value="DXPR_C_sf"/>
</dbReference>
<dbReference type="Pfam" id="PF08436">
    <property type="entry name" value="DXP_redisom_C"/>
    <property type="match status" value="1"/>
</dbReference>
<dbReference type="GO" id="GO:0030145">
    <property type="term" value="F:manganese ion binding"/>
    <property type="evidence" value="ECO:0007669"/>
    <property type="project" value="TreeGrafter"/>
</dbReference>
<dbReference type="GO" id="GO:0016853">
    <property type="term" value="F:isomerase activity"/>
    <property type="evidence" value="ECO:0007669"/>
    <property type="project" value="UniProtKB-KW"/>
</dbReference>
<keyword evidence="6 9" id="KW-0464">Manganese</keyword>
<dbReference type="AlphaFoldDB" id="A0A1D9GKP7"/>
<dbReference type="PANTHER" id="PTHR30525">
    <property type="entry name" value="1-DEOXY-D-XYLULOSE 5-PHOSPHATE REDUCTOISOMERASE"/>
    <property type="match status" value="1"/>
</dbReference>
<keyword evidence="9" id="KW-0460">Magnesium</keyword>
<dbReference type="Pfam" id="PF02670">
    <property type="entry name" value="DXP_reductoisom"/>
    <property type="match status" value="1"/>
</dbReference>
<dbReference type="Pfam" id="PF13288">
    <property type="entry name" value="DXPR_C"/>
    <property type="match status" value="1"/>
</dbReference>
<dbReference type="Gene3D" id="1.10.1740.10">
    <property type="match status" value="1"/>
</dbReference>
<evidence type="ECO:0000256" key="6">
    <source>
        <dbReference type="ARBA" id="ARBA00023211"/>
    </source>
</evidence>
<dbReference type="FunFam" id="3.40.50.720:FF:000045">
    <property type="entry name" value="1-deoxy-D-xylulose 5-phosphate reductoisomerase"/>
    <property type="match status" value="1"/>
</dbReference>
<dbReference type="GO" id="GO:0051484">
    <property type="term" value="P:isopentenyl diphosphate biosynthetic process, methylerythritol 4-phosphate pathway involved in terpenoid biosynthetic process"/>
    <property type="evidence" value="ECO:0007669"/>
    <property type="project" value="TreeGrafter"/>
</dbReference>
<comment type="caution">
    <text evidence="9">Lacks conserved residue(s) required for the propagation of feature annotation.</text>
</comment>
<evidence type="ECO:0000313" key="14">
    <source>
        <dbReference type="Proteomes" id="UP000177445"/>
    </source>
</evidence>
<feature type="domain" description="DXP reductoisomerase C-terminal" evidence="12">
    <location>
        <begin position="267"/>
        <end position="383"/>
    </location>
</feature>
<feature type="binding site" evidence="9">
    <location>
        <position position="15"/>
    </location>
    <ligand>
        <name>NADPH</name>
        <dbReference type="ChEBI" id="CHEBI:57783"/>
    </ligand>
</feature>
<comment type="similarity">
    <text evidence="2 9">Belongs to the DXR family.</text>
</comment>
<feature type="domain" description="1-deoxy-D-xylulose 5-phosphate reductoisomerase C-terminal" evidence="11">
    <location>
        <begin position="147"/>
        <end position="235"/>
    </location>
</feature>
<evidence type="ECO:0000256" key="8">
    <source>
        <dbReference type="ARBA" id="ARBA00048543"/>
    </source>
</evidence>
<accession>A0A1D9GKP7</accession>
<dbReference type="GO" id="GO:0030604">
    <property type="term" value="F:1-deoxy-D-xylulose-5-phosphate reductoisomerase activity"/>
    <property type="evidence" value="ECO:0007669"/>
    <property type="project" value="UniProtKB-UniRule"/>
</dbReference>
<reference evidence="13 14" key="1">
    <citation type="submission" date="2016-10" db="EMBL/GenBank/DDBJ databases">
        <title>Marinobacter salinus sp. nov., a moderately halophilic bacterium isolated from a tidal flat environment.</title>
        <authorList>
            <person name="Park S.-J."/>
        </authorList>
    </citation>
    <scope>NUCLEOTIDE SEQUENCE [LARGE SCALE GENOMIC DNA]</scope>
    <source>
        <strain evidence="13 14">Hb8</strain>
    </source>
</reference>
<dbReference type="NCBIfam" id="TIGR00243">
    <property type="entry name" value="Dxr"/>
    <property type="match status" value="1"/>
</dbReference>
<evidence type="ECO:0000256" key="3">
    <source>
        <dbReference type="ARBA" id="ARBA00022723"/>
    </source>
</evidence>
<dbReference type="RefSeq" id="WP_070968542.1">
    <property type="nucleotide sequence ID" value="NZ_CP017715.1"/>
</dbReference>
<dbReference type="Proteomes" id="UP000177445">
    <property type="component" value="Chromosome"/>
</dbReference>
<gene>
    <name evidence="9" type="primary">dxr</name>
    <name evidence="13" type="ORF">BKP64_08560</name>
</gene>
<dbReference type="InterPro" id="IPR026877">
    <property type="entry name" value="DXPR_C"/>
</dbReference>
<dbReference type="SUPFAM" id="SSF55347">
    <property type="entry name" value="Glyceraldehyde-3-phosphate dehydrogenase-like, C-terminal domain"/>
    <property type="match status" value="1"/>
</dbReference>
<feature type="binding site" evidence="9">
    <location>
        <position position="227"/>
    </location>
    <ligand>
        <name>1-deoxy-D-xylulose 5-phosphate</name>
        <dbReference type="ChEBI" id="CHEBI:57792"/>
    </ligand>
</feature>
<feature type="binding site" evidence="9">
    <location>
        <position position="151"/>
    </location>
    <ligand>
        <name>Mn(2+)</name>
        <dbReference type="ChEBI" id="CHEBI:29035"/>
    </ligand>
</feature>
<feature type="binding site" evidence="9">
    <location>
        <position position="182"/>
    </location>
    <ligand>
        <name>1-deoxy-D-xylulose 5-phosphate</name>
        <dbReference type="ChEBI" id="CHEBI:57792"/>
    </ligand>
</feature>
<keyword evidence="13" id="KW-0413">Isomerase</keyword>
<dbReference type="EMBL" id="CP017715">
    <property type="protein sequence ID" value="AOY88213.1"/>
    <property type="molecule type" value="Genomic_DNA"/>
</dbReference>
<feature type="binding site" evidence="9">
    <location>
        <position position="126"/>
    </location>
    <ligand>
        <name>1-deoxy-D-xylulose 5-phosphate</name>
        <dbReference type="ChEBI" id="CHEBI:57792"/>
    </ligand>
</feature>
<feature type="binding site" evidence="9">
    <location>
        <position position="224"/>
    </location>
    <ligand>
        <name>1-deoxy-D-xylulose 5-phosphate</name>
        <dbReference type="ChEBI" id="CHEBI:57792"/>
    </ligand>
</feature>
<evidence type="ECO:0000256" key="1">
    <source>
        <dbReference type="ARBA" id="ARBA00005094"/>
    </source>
</evidence>
<dbReference type="STRING" id="1874317.BKP64_08560"/>
<feature type="binding site" evidence="9">
    <location>
        <position position="12"/>
    </location>
    <ligand>
        <name>NADPH</name>
        <dbReference type="ChEBI" id="CHEBI:57783"/>
    </ligand>
</feature>
<feature type="binding site" evidence="9">
    <location>
        <position position="127"/>
    </location>
    <ligand>
        <name>NADPH</name>
        <dbReference type="ChEBI" id="CHEBI:57783"/>
    </ligand>
</feature>
<feature type="binding site" evidence="9">
    <location>
        <position position="223"/>
    </location>
    <ligand>
        <name>1-deoxy-D-xylulose 5-phosphate</name>
        <dbReference type="ChEBI" id="CHEBI:57792"/>
    </ligand>
</feature>
<sequence>MVARRITILGATGSIGLNTLDVIRRHPDRFSVYALTAGTRAEELASLCREFRPDVAVMADPAAAERLAGLLSDLPDIRIKSGPEGLCEVASASDADTVMASIVGAAGLPPTLAAVRAGKRVLLANKEALVMSGKLFMDAVAASGAEVLPIDSEHNAIFQCMPADKIRDPESAGITRILLTASGGPFRESSAESLRSVSPAQACAHPNWSMGQKISVDSATLMNKGLELIEACWLFNTTPARVEVHVHPESIIHSMVEYVDGSVLAQLGSPDMRTPIANGLAWPERIDAGVAPLDLFSIGRFHFEPPDLVRFPCLRLAAEAFESGGTAPAVLNAANEVAVAAFLAGNLCFSDIPVIIERTLAATAVVSADSFETIFAKDTEARERAMEQIALLTV</sequence>
<dbReference type="NCBIfam" id="NF003938">
    <property type="entry name" value="PRK05447.1-1"/>
    <property type="match status" value="1"/>
</dbReference>
<dbReference type="NCBIfam" id="NF009114">
    <property type="entry name" value="PRK12464.1"/>
    <property type="match status" value="1"/>
</dbReference>
<feature type="domain" description="1-deoxy-D-xylulose 5-phosphate reductoisomerase N-terminal" evidence="10">
    <location>
        <begin position="6"/>
        <end position="133"/>
    </location>
</feature>
<feature type="binding site" evidence="9">
    <location>
        <position position="13"/>
    </location>
    <ligand>
        <name>NADPH</name>
        <dbReference type="ChEBI" id="CHEBI:57783"/>
    </ligand>
</feature>
<dbReference type="HAMAP" id="MF_00183">
    <property type="entry name" value="DXP_reductoisom"/>
    <property type="match status" value="1"/>
</dbReference>
<feature type="binding site" evidence="9">
    <location>
        <position position="205"/>
    </location>
    <ligand>
        <name>1-deoxy-D-xylulose 5-phosphate</name>
        <dbReference type="ChEBI" id="CHEBI:57792"/>
    </ligand>
</feature>
<keyword evidence="3 9" id="KW-0479">Metal-binding</keyword>
<dbReference type="InterPro" id="IPR013644">
    <property type="entry name" value="DXP_reductoisomerase_C"/>
</dbReference>
<protein>
    <recommendedName>
        <fullName evidence="9">1-deoxy-D-xylulose 5-phosphate reductoisomerase</fullName>
        <shortName evidence="9">DXP reductoisomerase</shortName>
        <ecNumber evidence="9">1.1.1.267</ecNumber>
    </recommendedName>
    <alternativeName>
        <fullName evidence="9">1-deoxyxylulose-5-phosphate reductoisomerase</fullName>
    </alternativeName>
    <alternativeName>
        <fullName evidence="9">2-C-methyl-D-erythritol 4-phosphate synthase</fullName>
    </alternativeName>
</protein>
<dbReference type="InterPro" id="IPR013512">
    <property type="entry name" value="DXP_reductoisomerase_N"/>
</dbReference>
<comment type="cofactor">
    <cofactor evidence="9">
        <name>Mg(2+)</name>
        <dbReference type="ChEBI" id="CHEBI:18420"/>
    </cofactor>
    <cofactor evidence="9">
        <name>Mn(2+)</name>
        <dbReference type="ChEBI" id="CHEBI:29035"/>
    </cofactor>
</comment>
<dbReference type="Gene3D" id="3.40.50.720">
    <property type="entry name" value="NAD(P)-binding Rossmann-like Domain"/>
    <property type="match status" value="1"/>
</dbReference>
<keyword evidence="14" id="KW-1185">Reference proteome</keyword>
<dbReference type="GO" id="GO:0070402">
    <property type="term" value="F:NADPH binding"/>
    <property type="evidence" value="ECO:0007669"/>
    <property type="project" value="InterPro"/>
</dbReference>
<feature type="binding site" evidence="9">
    <location>
        <position position="153"/>
    </location>
    <ligand>
        <name>Mn(2+)</name>
        <dbReference type="ChEBI" id="CHEBI:29035"/>
    </ligand>
</feature>
<proteinExistence type="inferred from homology"/>
<feature type="binding site" evidence="9">
    <location>
        <position position="218"/>
    </location>
    <ligand>
        <name>1-deoxy-D-xylulose 5-phosphate</name>
        <dbReference type="ChEBI" id="CHEBI:57792"/>
    </ligand>
</feature>
<dbReference type="UniPathway" id="UPA00056">
    <property type="reaction ID" value="UER00092"/>
</dbReference>
<comment type="catalytic activity">
    <reaction evidence="8">
        <text>2-C-methyl-D-erythritol 4-phosphate + NADP(+) = 1-deoxy-D-xylulose 5-phosphate + NADPH + H(+)</text>
        <dbReference type="Rhea" id="RHEA:13717"/>
        <dbReference type="ChEBI" id="CHEBI:15378"/>
        <dbReference type="ChEBI" id="CHEBI:57783"/>
        <dbReference type="ChEBI" id="CHEBI:57792"/>
        <dbReference type="ChEBI" id="CHEBI:58262"/>
        <dbReference type="ChEBI" id="CHEBI:58349"/>
        <dbReference type="EC" id="1.1.1.267"/>
    </reaction>
    <physiologicalReaction direction="right-to-left" evidence="8">
        <dbReference type="Rhea" id="RHEA:13719"/>
    </physiologicalReaction>
</comment>
<keyword evidence="5 9" id="KW-0560">Oxidoreductase</keyword>
<evidence type="ECO:0000256" key="4">
    <source>
        <dbReference type="ARBA" id="ARBA00022857"/>
    </source>
</evidence>
<feature type="binding site" evidence="9">
    <location>
        <position position="211"/>
    </location>
    <ligand>
        <name>NADPH</name>
        <dbReference type="ChEBI" id="CHEBI:57783"/>
    </ligand>
</feature>
<dbReference type="SUPFAM" id="SSF51735">
    <property type="entry name" value="NAD(P)-binding Rossmann-fold domains"/>
    <property type="match status" value="1"/>
</dbReference>
<feature type="binding site" evidence="9">
    <location>
        <position position="125"/>
    </location>
    <ligand>
        <name>NADPH</name>
        <dbReference type="ChEBI" id="CHEBI:57783"/>
    </ligand>
</feature>
<feature type="binding site" evidence="9">
    <location>
        <position position="38"/>
    </location>
    <ligand>
        <name>NADPH</name>
        <dbReference type="ChEBI" id="CHEBI:57783"/>
    </ligand>
</feature>
<evidence type="ECO:0000259" key="12">
    <source>
        <dbReference type="Pfam" id="PF13288"/>
    </source>
</evidence>
<feature type="binding site" evidence="9">
    <location>
        <position position="14"/>
    </location>
    <ligand>
        <name>NADPH</name>
        <dbReference type="ChEBI" id="CHEBI:57783"/>
    </ligand>
</feature>
<evidence type="ECO:0000256" key="2">
    <source>
        <dbReference type="ARBA" id="ARBA00006825"/>
    </source>
</evidence>
<dbReference type="PIRSF" id="PIRSF006205">
    <property type="entry name" value="Dxp_reductismrs"/>
    <property type="match status" value="1"/>
</dbReference>
<name>A0A1D9GKP7_9GAMM</name>
<dbReference type="SUPFAM" id="SSF69055">
    <property type="entry name" value="1-deoxy-D-xylulose-5-phosphate reductoisomerase, C-terminal domain"/>
    <property type="match status" value="1"/>
</dbReference>
<feature type="binding site" evidence="9">
    <location>
        <position position="153"/>
    </location>
    <ligand>
        <name>1-deoxy-D-xylulose 5-phosphate</name>
        <dbReference type="ChEBI" id="CHEBI:57792"/>
    </ligand>
</feature>
<dbReference type="InterPro" id="IPR036291">
    <property type="entry name" value="NAD(P)-bd_dom_sf"/>
</dbReference>
<dbReference type="EC" id="1.1.1.267" evidence="9"/>
<organism evidence="13 14">
    <name type="scientific">Marinobacter salinus</name>
    <dbReference type="NCBI Taxonomy" id="1874317"/>
    <lineage>
        <taxon>Bacteria</taxon>
        <taxon>Pseudomonadati</taxon>
        <taxon>Pseudomonadota</taxon>
        <taxon>Gammaproteobacteria</taxon>
        <taxon>Pseudomonadales</taxon>
        <taxon>Marinobacteraceae</taxon>
        <taxon>Marinobacter</taxon>
    </lineage>
</organism>
<evidence type="ECO:0000256" key="7">
    <source>
        <dbReference type="ARBA" id="ARBA00023229"/>
    </source>
</evidence>
<comment type="pathway">
    <text evidence="1 9">Isoprenoid biosynthesis; isopentenyl diphosphate biosynthesis via DXP pathway; isopentenyl diphosphate from 1-deoxy-D-xylulose 5-phosphate: step 1/6.</text>
</comment>
<evidence type="ECO:0000256" key="9">
    <source>
        <dbReference type="HAMAP-Rule" id="MF_00183"/>
    </source>
</evidence>
<evidence type="ECO:0000256" key="5">
    <source>
        <dbReference type="ARBA" id="ARBA00023002"/>
    </source>
</evidence>
<evidence type="ECO:0000259" key="11">
    <source>
        <dbReference type="Pfam" id="PF08436"/>
    </source>
</evidence>
<dbReference type="KEGG" id="msq:BKP64_08560"/>
<evidence type="ECO:0000259" key="10">
    <source>
        <dbReference type="Pfam" id="PF02670"/>
    </source>
</evidence>